<sequence length="48" mass="5812">MKEIKVKLAEETYEKLKETAKRELRPITKQVTLYILRCMKEQDQEEQA</sequence>
<dbReference type="EMBL" id="LAZR01016130">
    <property type="protein sequence ID" value="KKM05846.1"/>
    <property type="molecule type" value="Genomic_DNA"/>
</dbReference>
<evidence type="ECO:0008006" key="2">
    <source>
        <dbReference type="Google" id="ProtNLM"/>
    </source>
</evidence>
<proteinExistence type="predicted"/>
<name>A0A0F9JJC0_9ZZZZ</name>
<evidence type="ECO:0000313" key="1">
    <source>
        <dbReference type="EMBL" id="KKM05846.1"/>
    </source>
</evidence>
<accession>A0A0F9JJC0</accession>
<organism evidence="1">
    <name type="scientific">marine sediment metagenome</name>
    <dbReference type="NCBI Taxonomy" id="412755"/>
    <lineage>
        <taxon>unclassified sequences</taxon>
        <taxon>metagenomes</taxon>
        <taxon>ecological metagenomes</taxon>
    </lineage>
</organism>
<gene>
    <name evidence="1" type="ORF">LCGC14_1750000</name>
</gene>
<comment type="caution">
    <text evidence="1">The sequence shown here is derived from an EMBL/GenBank/DDBJ whole genome shotgun (WGS) entry which is preliminary data.</text>
</comment>
<reference evidence="1" key="1">
    <citation type="journal article" date="2015" name="Nature">
        <title>Complex archaea that bridge the gap between prokaryotes and eukaryotes.</title>
        <authorList>
            <person name="Spang A."/>
            <person name="Saw J.H."/>
            <person name="Jorgensen S.L."/>
            <person name="Zaremba-Niedzwiedzka K."/>
            <person name="Martijn J."/>
            <person name="Lind A.E."/>
            <person name="van Eijk R."/>
            <person name="Schleper C."/>
            <person name="Guy L."/>
            <person name="Ettema T.J."/>
        </authorList>
    </citation>
    <scope>NUCLEOTIDE SEQUENCE</scope>
</reference>
<protein>
    <recommendedName>
        <fullName evidence="2">CopG-like ribbon-helix-helix domain-containing protein</fullName>
    </recommendedName>
</protein>
<dbReference type="AlphaFoldDB" id="A0A0F9JJC0"/>